<evidence type="ECO:0000313" key="4">
    <source>
        <dbReference type="Proteomes" id="UP001432128"/>
    </source>
</evidence>
<dbReference type="KEGG" id="whr:OG579_20580"/>
<keyword evidence="4" id="KW-1185">Reference proteome</keyword>
<accession>A0AAU4K1V1</accession>
<dbReference type="InterPro" id="IPR052022">
    <property type="entry name" value="26kDa_periplasmic_antigen"/>
</dbReference>
<dbReference type="Gene3D" id="3.30.70.2970">
    <property type="entry name" value="Protein of unknown function (DUF541), domain 2"/>
    <property type="match status" value="1"/>
</dbReference>
<evidence type="ECO:0000256" key="2">
    <source>
        <dbReference type="SAM" id="SignalP"/>
    </source>
</evidence>
<dbReference type="AlphaFoldDB" id="A0AAU4K1V1"/>
<proteinExistence type="predicted"/>
<sequence>MTRQRWALRALGAAAVLTTVSAVAACGSDSPASTSSSDGPPAVSVSGTGEVEGAPDTLTAQIGVETQAGDVTAAIGASNAAITTVTNAVVSAGVSRADVQTQQVSITPQYSGALPGGTNAISGYQATNTLRVTVRDLSKASTVLGDAVSAGGNAARLSGVSFRVDDNSKLLSDARSRAFADAKKRAEEYAKLSGSDLGKVLSISENVSGQEQSSTADSARSAQSLAVPIEPGQQTVSVSVNVKWALN</sequence>
<organism evidence="3 4">
    <name type="scientific">Williamsia herbipolensis</name>
    <dbReference type="NCBI Taxonomy" id="1603258"/>
    <lineage>
        <taxon>Bacteria</taxon>
        <taxon>Bacillati</taxon>
        <taxon>Actinomycetota</taxon>
        <taxon>Actinomycetes</taxon>
        <taxon>Mycobacteriales</taxon>
        <taxon>Nocardiaceae</taxon>
        <taxon>Williamsia</taxon>
    </lineage>
</organism>
<reference evidence="3 4" key="1">
    <citation type="submission" date="2022-10" db="EMBL/GenBank/DDBJ databases">
        <title>The complete genomes of actinobacterial strains from the NBC collection.</title>
        <authorList>
            <person name="Joergensen T.S."/>
            <person name="Alvarez Arevalo M."/>
            <person name="Sterndorff E.B."/>
            <person name="Faurdal D."/>
            <person name="Vuksanovic O."/>
            <person name="Mourched A.-S."/>
            <person name="Charusanti P."/>
            <person name="Shaw S."/>
            <person name="Blin K."/>
            <person name="Weber T."/>
        </authorList>
    </citation>
    <scope>NUCLEOTIDE SEQUENCE [LARGE SCALE GENOMIC DNA]</scope>
    <source>
        <strain evidence="3 4">NBC_00319</strain>
    </source>
</reference>
<evidence type="ECO:0000256" key="1">
    <source>
        <dbReference type="SAM" id="MobiDB-lite"/>
    </source>
</evidence>
<protein>
    <submittedName>
        <fullName evidence="3">SIMPL domain-containing protein</fullName>
    </submittedName>
</protein>
<feature type="region of interest" description="Disordered" evidence="1">
    <location>
        <begin position="27"/>
        <end position="54"/>
    </location>
</feature>
<evidence type="ECO:0000313" key="3">
    <source>
        <dbReference type="EMBL" id="WUM20051.1"/>
    </source>
</evidence>
<dbReference type="PANTHER" id="PTHR34387:SF1">
    <property type="entry name" value="PERIPLASMIC IMMUNOGENIC PROTEIN"/>
    <property type="match status" value="1"/>
</dbReference>
<feature type="compositionally biased region" description="Low complexity" evidence="1">
    <location>
        <begin position="27"/>
        <end position="42"/>
    </location>
</feature>
<dbReference type="Gene3D" id="3.30.110.170">
    <property type="entry name" value="Protein of unknown function (DUF541), domain 1"/>
    <property type="match status" value="1"/>
</dbReference>
<dbReference type="InterPro" id="IPR007497">
    <property type="entry name" value="SIMPL/DUF541"/>
</dbReference>
<dbReference type="PROSITE" id="PS51257">
    <property type="entry name" value="PROKAR_LIPOPROTEIN"/>
    <property type="match status" value="1"/>
</dbReference>
<dbReference type="PANTHER" id="PTHR34387">
    <property type="entry name" value="SLR1258 PROTEIN"/>
    <property type="match status" value="1"/>
</dbReference>
<feature type="chain" id="PRO_5043704908" evidence="2">
    <location>
        <begin position="25"/>
        <end position="247"/>
    </location>
</feature>
<dbReference type="GO" id="GO:0006974">
    <property type="term" value="P:DNA damage response"/>
    <property type="evidence" value="ECO:0007669"/>
    <property type="project" value="TreeGrafter"/>
</dbReference>
<keyword evidence="2" id="KW-0732">Signal</keyword>
<name>A0AAU4K1V1_9NOCA</name>
<feature type="signal peptide" evidence="2">
    <location>
        <begin position="1"/>
        <end position="24"/>
    </location>
</feature>
<dbReference type="RefSeq" id="WP_328857469.1">
    <property type="nucleotide sequence ID" value="NZ_CP108021.1"/>
</dbReference>
<dbReference type="Pfam" id="PF04402">
    <property type="entry name" value="SIMPL"/>
    <property type="match status" value="1"/>
</dbReference>
<dbReference type="EMBL" id="CP108021">
    <property type="protein sequence ID" value="WUM20051.1"/>
    <property type="molecule type" value="Genomic_DNA"/>
</dbReference>
<gene>
    <name evidence="3" type="ORF">OG579_20580</name>
</gene>
<dbReference type="Proteomes" id="UP001432128">
    <property type="component" value="Chromosome"/>
</dbReference>